<organism evidence="13 14">
    <name type="scientific">Babesia microti (strain RI)</name>
    <dbReference type="NCBI Taxonomy" id="1133968"/>
    <lineage>
        <taxon>Eukaryota</taxon>
        <taxon>Sar</taxon>
        <taxon>Alveolata</taxon>
        <taxon>Apicomplexa</taxon>
        <taxon>Aconoidasida</taxon>
        <taxon>Piroplasmida</taxon>
        <taxon>Babesiidae</taxon>
        <taxon>Babesia</taxon>
    </lineage>
</organism>
<evidence type="ECO:0000256" key="5">
    <source>
        <dbReference type="ARBA" id="ARBA00015043"/>
    </source>
</evidence>
<comment type="catalytic activity">
    <reaction evidence="11">
        <text>N-terminal L-seryl-[histone H4] + acetyl-CoA = N-terminal N(alpha)-acetyl-L-seryl-[histone H4] + CoA + H(+)</text>
        <dbReference type="Rhea" id="RHEA:50596"/>
        <dbReference type="Rhea" id="RHEA-COMP:12740"/>
        <dbReference type="Rhea" id="RHEA-COMP:12743"/>
        <dbReference type="ChEBI" id="CHEBI:15378"/>
        <dbReference type="ChEBI" id="CHEBI:57287"/>
        <dbReference type="ChEBI" id="CHEBI:57288"/>
        <dbReference type="ChEBI" id="CHEBI:64738"/>
        <dbReference type="ChEBI" id="CHEBI:83690"/>
        <dbReference type="EC" id="2.3.1.257"/>
    </reaction>
</comment>
<proteinExistence type="inferred from homology"/>
<reference evidence="13 14" key="2">
    <citation type="journal article" date="2013" name="PLoS ONE">
        <title>Whole genome mapping and re-organization of the nuclear and mitochondrial genomes of Babesia microti isolates.</title>
        <authorList>
            <person name="Cornillot E."/>
            <person name="Dassouli A."/>
            <person name="Garg A."/>
            <person name="Pachikara N."/>
            <person name="Randazzo S."/>
            <person name="Depoix D."/>
            <person name="Carcy B."/>
            <person name="Delbecq S."/>
            <person name="Frutos R."/>
            <person name="Silva J.C."/>
            <person name="Sutton R."/>
            <person name="Krause P.J."/>
            <person name="Mamoun C.B."/>
        </authorList>
    </citation>
    <scope>NUCLEOTIDE SEQUENCE [LARGE SCALE GENOMIC DNA]</scope>
    <source>
        <strain evidence="13 14">RI</strain>
    </source>
</reference>
<gene>
    <name evidence="13" type="ORF">BmR1_04g05330</name>
</gene>
<evidence type="ECO:0000313" key="13">
    <source>
        <dbReference type="EMBL" id="CCF75264.1"/>
    </source>
</evidence>
<dbReference type="GO" id="GO:0005737">
    <property type="term" value="C:cytoplasm"/>
    <property type="evidence" value="ECO:0007669"/>
    <property type="project" value="UniProtKB-SubCell"/>
</dbReference>
<evidence type="ECO:0000256" key="11">
    <source>
        <dbReference type="ARBA" id="ARBA00049524"/>
    </source>
</evidence>
<dbReference type="InterPro" id="IPR039949">
    <property type="entry name" value="NAA40"/>
</dbReference>
<evidence type="ECO:0000256" key="7">
    <source>
        <dbReference type="ARBA" id="ARBA00022679"/>
    </source>
</evidence>
<evidence type="ECO:0000256" key="10">
    <source>
        <dbReference type="ARBA" id="ARBA00047821"/>
    </source>
</evidence>
<dbReference type="OrthoDB" id="424551at2759"/>
<dbReference type="CDD" id="cd04301">
    <property type="entry name" value="NAT_SF"/>
    <property type="match status" value="1"/>
</dbReference>
<comment type="similarity">
    <text evidence="3">Belongs to the acetyltransferase family. NAA40 subfamily.</text>
</comment>
<comment type="catalytic activity">
    <reaction evidence="10">
        <text>N-terminal L-seryl-[histone H2A] + acetyl-CoA = N-terminal N(alpha)-acetyl-L-seryl-[histone H2A] + CoA + H(+)</text>
        <dbReference type="Rhea" id="RHEA:50600"/>
        <dbReference type="Rhea" id="RHEA-COMP:12742"/>
        <dbReference type="Rhea" id="RHEA-COMP:12744"/>
        <dbReference type="ChEBI" id="CHEBI:15378"/>
        <dbReference type="ChEBI" id="CHEBI:57287"/>
        <dbReference type="ChEBI" id="CHEBI:57288"/>
        <dbReference type="ChEBI" id="CHEBI:64738"/>
        <dbReference type="ChEBI" id="CHEBI:83690"/>
        <dbReference type="EC" id="2.3.1.257"/>
    </reaction>
</comment>
<evidence type="ECO:0000256" key="8">
    <source>
        <dbReference type="ARBA" id="ARBA00023242"/>
    </source>
</evidence>
<dbReference type="PANTHER" id="PTHR20531">
    <property type="entry name" value="N-ALPHA-ACETYLTRANSFERASE 40"/>
    <property type="match status" value="1"/>
</dbReference>
<protein>
    <recommendedName>
        <fullName evidence="5">N-alpha-acetyltransferase 40</fullName>
        <ecNumber evidence="4">2.3.1.257</ecNumber>
    </recommendedName>
</protein>
<dbReference type="AlphaFoldDB" id="I7I9L8"/>
<name>I7I9L8_BABMR</name>
<dbReference type="GeneID" id="24425709"/>
<keyword evidence="9 13" id="KW-0012">Acyltransferase</keyword>
<dbReference type="EMBL" id="LN871599">
    <property type="protein sequence ID" value="CCF75264.1"/>
    <property type="molecule type" value="Genomic_DNA"/>
</dbReference>
<dbReference type="PANTHER" id="PTHR20531:SF1">
    <property type="entry name" value="N-ALPHA-ACETYLTRANSFERASE 40"/>
    <property type="match status" value="1"/>
</dbReference>
<reference evidence="13 14" key="3">
    <citation type="journal article" date="2016" name="Sci. Rep.">
        <title>Genome-wide diversity and gene expression profiling of Babesia microti isolates identify polymorphic genes that mediate host-pathogen interactions.</title>
        <authorList>
            <person name="Silva J.C."/>
            <person name="Cornillot E."/>
            <person name="McCracken C."/>
            <person name="Usmani-Brown S."/>
            <person name="Dwivedi A."/>
            <person name="Ifeonu O.O."/>
            <person name="Crabtree J."/>
            <person name="Gotia H.T."/>
            <person name="Virji A.Z."/>
            <person name="Reynes C."/>
            <person name="Colinge J."/>
            <person name="Kumar V."/>
            <person name="Lawres L."/>
            <person name="Pazzi J.E."/>
            <person name="Pablo J.V."/>
            <person name="Hung C."/>
            <person name="Brancato J."/>
            <person name="Kumari P."/>
            <person name="Orvis J."/>
            <person name="Tretina K."/>
            <person name="Chibucos M."/>
            <person name="Ott S."/>
            <person name="Sadzewicz L."/>
            <person name="Sengamalay N."/>
            <person name="Shetty A.C."/>
            <person name="Su Q."/>
            <person name="Tallon L."/>
            <person name="Fraser C.M."/>
            <person name="Frutos R."/>
            <person name="Molina D.M."/>
            <person name="Krause P.J."/>
            <person name="Ben Mamoun C."/>
        </authorList>
    </citation>
    <scope>NUCLEOTIDE SEQUENCE [LARGE SCALE GENOMIC DNA]</scope>
    <source>
        <strain evidence="13 14">RI</strain>
    </source>
</reference>
<evidence type="ECO:0000259" key="12">
    <source>
        <dbReference type="PROSITE" id="PS51186"/>
    </source>
</evidence>
<dbReference type="EC" id="2.3.1.257" evidence="4"/>
<dbReference type="VEuPathDB" id="PiroplasmaDB:BmR1_04g05330"/>
<evidence type="ECO:0000256" key="4">
    <source>
        <dbReference type="ARBA" id="ARBA00012950"/>
    </source>
</evidence>
<comment type="subcellular location">
    <subcellularLocation>
        <location evidence="2">Cytoplasm</location>
    </subcellularLocation>
    <subcellularLocation>
        <location evidence="1">Nucleus</location>
    </subcellularLocation>
</comment>
<dbReference type="Gene3D" id="3.40.630.30">
    <property type="match status" value="1"/>
</dbReference>
<dbReference type="RefSeq" id="XP_012649672.1">
    <property type="nucleotide sequence ID" value="XM_012794218.1"/>
</dbReference>
<evidence type="ECO:0000313" key="14">
    <source>
        <dbReference type="Proteomes" id="UP000002899"/>
    </source>
</evidence>
<dbReference type="Pfam" id="PF00583">
    <property type="entry name" value="Acetyltransf_1"/>
    <property type="match status" value="1"/>
</dbReference>
<evidence type="ECO:0000256" key="2">
    <source>
        <dbReference type="ARBA" id="ARBA00004496"/>
    </source>
</evidence>
<feature type="domain" description="N-acetyltransferase" evidence="12">
    <location>
        <begin position="58"/>
        <end position="219"/>
    </location>
</feature>
<reference evidence="13 14" key="1">
    <citation type="journal article" date="2012" name="Nucleic Acids Res.">
        <title>Sequencing of the smallest Apicomplexan genome from the human pathogen Babesia microti.</title>
        <authorList>
            <person name="Cornillot E."/>
            <person name="Hadj-Kaddour K."/>
            <person name="Dassouli A."/>
            <person name="Noel B."/>
            <person name="Ranwez V."/>
            <person name="Vacherie B."/>
            <person name="Augagneur Y."/>
            <person name="Bres V."/>
            <person name="Duclos A."/>
            <person name="Randazzo S."/>
            <person name="Carcy B."/>
            <person name="Debierre-Grockiego F."/>
            <person name="Delbecq S."/>
            <person name="Moubri-Menage K."/>
            <person name="Shams-Eldin H."/>
            <person name="Usmani-Brown S."/>
            <person name="Bringaud F."/>
            <person name="Wincker P."/>
            <person name="Vivares C.P."/>
            <person name="Schwarz R.T."/>
            <person name="Schetters T.P."/>
            <person name="Krause P.J."/>
            <person name="Gorenflot A."/>
            <person name="Berry V."/>
            <person name="Barbe V."/>
            <person name="Ben Mamoun C."/>
        </authorList>
    </citation>
    <scope>NUCLEOTIDE SEQUENCE [LARGE SCALE GENOMIC DNA]</scope>
    <source>
        <strain evidence="13 14">RI</strain>
    </source>
</reference>
<dbReference type="GO" id="GO:0010485">
    <property type="term" value="F:histone H4 acetyltransferase activity"/>
    <property type="evidence" value="ECO:0007669"/>
    <property type="project" value="InterPro"/>
</dbReference>
<accession>I7I9L8</accession>
<keyword evidence="7 13" id="KW-0808">Transferase</keyword>
<dbReference type="PROSITE" id="PS51186">
    <property type="entry name" value="GNAT"/>
    <property type="match status" value="1"/>
</dbReference>
<evidence type="ECO:0000256" key="3">
    <source>
        <dbReference type="ARBA" id="ARBA00008870"/>
    </source>
</evidence>
<sequence>MTVKQVRDVIKRANQLHTIDLHGPNTDVLLRENSELLNKLQGLNYSYTWACRANVDRFLIKQCLELVRGNMMKLYNESKFCGGWNDRSKLQILSANSNFYFLIIDSTDCLVGFICYRFIAIHECQPITPVCYIFEIQLRSDCCGNGVGQLLIKLAQKVANKYKLSKVMCTCIKSNTRALNFYYKCGFTADASDPDTCYKTIGSQGPVTVGEACYKILKL</sequence>
<dbReference type="SUPFAM" id="SSF55729">
    <property type="entry name" value="Acyl-CoA N-acyltransferases (Nat)"/>
    <property type="match status" value="1"/>
</dbReference>
<keyword evidence="8" id="KW-0539">Nucleus</keyword>
<dbReference type="GO" id="GO:0043998">
    <property type="term" value="F:histone H2A acetyltransferase activity"/>
    <property type="evidence" value="ECO:0007669"/>
    <property type="project" value="InterPro"/>
</dbReference>
<evidence type="ECO:0000256" key="9">
    <source>
        <dbReference type="ARBA" id="ARBA00023315"/>
    </source>
</evidence>
<dbReference type="GO" id="GO:1990189">
    <property type="term" value="F:protein N-terminal-serine acetyltransferase activity"/>
    <property type="evidence" value="ECO:0007669"/>
    <property type="project" value="UniProtKB-EC"/>
</dbReference>
<evidence type="ECO:0000256" key="1">
    <source>
        <dbReference type="ARBA" id="ARBA00004123"/>
    </source>
</evidence>
<evidence type="ECO:0000256" key="6">
    <source>
        <dbReference type="ARBA" id="ARBA00022490"/>
    </source>
</evidence>
<keyword evidence="14" id="KW-1185">Reference proteome</keyword>
<dbReference type="InterPro" id="IPR000182">
    <property type="entry name" value="GNAT_dom"/>
</dbReference>
<keyword evidence="6" id="KW-0963">Cytoplasm</keyword>
<dbReference type="KEGG" id="bmic:BmR1_04g05330"/>
<dbReference type="GO" id="GO:0005634">
    <property type="term" value="C:nucleus"/>
    <property type="evidence" value="ECO:0007669"/>
    <property type="project" value="UniProtKB-SubCell"/>
</dbReference>
<dbReference type="InterPro" id="IPR016181">
    <property type="entry name" value="Acyl_CoA_acyltransferase"/>
</dbReference>
<dbReference type="Proteomes" id="UP000002899">
    <property type="component" value="Chromosome IV"/>
</dbReference>